<evidence type="ECO:0000256" key="2">
    <source>
        <dbReference type="ARBA" id="ARBA00012396"/>
    </source>
</evidence>
<dbReference type="PANTHER" id="PTHR31480">
    <property type="entry name" value="BIFUNCTIONAL LYCOPENE CYCLASE/PHYTOENE SYNTHASE"/>
    <property type="match status" value="1"/>
</dbReference>
<dbReference type="Proteomes" id="UP001516400">
    <property type="component" value="Unassembled WGS sequence"/>
</dbReference>
<sequence length="303" mass="35314">MFAVRRVTQKIRPLIYYSYSTNTSADYCLDLVKKFDYENFITTLLLKNTSRSTAIAIRSFNVEIARVAEQISQQSTGQARLQFWNDTIEKCFTKDFNKIPQHPVAMELYKAVTRTNLTKRYFTNLIKYRYEHLTLTHFRNLEEMEKYAENTVSIIYYLILEGCGVKNVRADHVASHLGKAQGITNLLRSIGLARHLNFVPIPQDILLKNVLSEEDILKGRSSSKLNDCTFEIATRAYQHLSKARSLSDNLPKNSTSVFLPAVIIREFLEKLQVVDYNILHPSLKQKSFFWIPKLMYYNLRNKY</sequence>
<proteinExistence type="predicted"/>
<dbReference type="AlphaFoldDB" id="A0ABD2NR19"/>
<dbReference type="Gene3D" id="1.10.600.10">
    <property type="entry name" value="Farnesyl Diphosphate Synthase"/>
    <property type="match status" value="1"/>
</dbReference>
<organism evidence="4 5">
    <name type="scientific">Cryptolaemus montrouzieri</name>
    <dbReference type="NCBI Taxonomy" id="559131"/>
    <lineage>
        <taxon>Eukaryota</taxon>
        <taxon>Metazoa</taxon>
        <taxon>Ecdysozoa</taxon>
        <taxon>Arthropoda</taxon>
        <taxon>Hexapoda</taxon>
        <taxon>Insecta</taxon>
        <taxon>Pterygota</taxon>
        <taxon>Neoptera</taxon>
        <taxon>Endopterygota</taxon>
        <taxon>Coleoptera</taxon>
        <taxon>Polyphaga</taxon>
        <taxon>Cucujiformia</taxon>
        <taxon>Coccinelloidea</taxon>
        <taxon>Coccinellidae</taxon>
        <taxon>Scymninae</taxon>
        <taxon>Scymnini</taxon>
        <taxon>Cryptolaemus</taxon>
    </lineage>
</organism>
<keyword evidence="3" id="KW-0125">Carotenoid biosynthesis</keyword>
<name>A0ABD2NR19_9CUCU</name>
<keyword evidence="5" id="KW-1185">Reference proteome</keyword>
<protein>
    <recommendedName>
        <fullName evidence="2">15-cis-phytoene synthase</fullName>
        <ecNumber evidence="2">2.5.1.32</ecNumber>
    </recommendedName>
</protein>
<dbReference type="Pfam" id="PF00494">
    <property type="entry name" value="SQS_PSY"/>
    <property type="match status" value="1"/>
</dbReference>
<gene>
    <name evidence="4" type="ORF">HHI36_004057</name>
</gene>
<dbReference type="EC" id="2.5.1.32" evidence="2"/>
<accession>A0ABD2NR19</accession>
<dbReference type="InterPro" id="IPR008949">
    <property type="entry name" value="Isoprenoid_synthase_dom_sf"/>
</dbReference>
<dbReference type="InterPro" id="IPR002060">
    <property type="entry name" value="Squ/phyt_synthse"/>
</dbReference>
<comment type="catalytic activity">
    <reaction evidence="1">
        <text>2 (2E,6E,10E)-geranylgeranyl diphosphate = 15-cis-phytoene + 2 diphosphate</text>
        <dbReference type="Rhea" id="RHEA:34475"/>
        <dbReference type="ChEBI" id="CHEBI:27787"/>
        <dbReference type="ChEBI" id="CHEBI:33019"/>
        <dbReference type="ChEBI" id="CHEBI:58756"/>
        <dbReference type="EC" id="2.5.1.32"/>
    </reaction>
</comment>
<comment type="caution">
    <text evidence="4">The sequence shown here is derived from an EMBL/GenBank/DDBJ whole genome shotgun (WGS) entry which is preliminary data.</text>
</comment>
<evidence type="ECO:0000313" key="4">
    <source>
        <dbReference type="EMBL" id="KAL3280826.1"/>
    </source>
</evidence>
<dbReference type="GO" id="GO:0016117">
    <property type="term" value="P:carotenoid biosynthetic process"/>
    <property type="evidence" value="ECO:0007669"/>
    <property type="project" value="UniProtKB-KW"/>
</dbReference>
<dbReference type="EMBL" id="JABFTP020000144">
    <property type="protein sequence ID" value="KAL3280826.1"/>
    <property type="molecule type" value="Genomic_DNA"/>
</dbReference>
<evidence type="ECO:0000256" key="3">
    <source>
        <dbReference type="ARBA" id="ARBA00022746"/>
    </source>
</evidence>
<dbReference type="SUPFAM" id="SSF48576">
    <property type="entry name" value="Terpenoid synthases"/>
    <property type="match status" value="1"/>
</dbReference>
<evidence type="ECO:0000313" key="5">
    <source>
        <dbReference type="Proteomes" id="UP001516400"/>
    </source>
</evidence>
<evidence type="ECO:0000256" key="1">
    <source>
        <dbReference type="ARBA" id="ARBA00001805"/>
    </source>
</evidence>
<reference evidence="4 5" key="1">
    <citation type="journal article" date="2021" name="BMC Biol.">
        <title>Horizontally acquired antibacterial genes associated with adaptive radiation of ladybird beetles.</title>
        <authorList>
            <person name="Li H.S."/>
            <person name="Tang X.F."/>
            <person name="Huang Y.H."/>
            <person name="Xu Z.Y."/>
            <person name="Chen M.L."/>
            <person name="Du X.Y."/>
            <person name="Qiu B.Y."/>
            <person name="Chen P.T."/>
            <person name="Zhang W."/>
            <person name="Slipinski A."/>
            <person name="Escalona H.E."/>
            <person name="Waterhouse R.M."/>
            <person name="Zwick A."/>
            <person name="Pang H."/>
        </authorList>
    </citation>
    <scope>NUCLEOTIDE SEQUENCE [LARGE SCALE GENOMIC DNA]</scope>
    <source>
        <strain evidence="4">SYSU2018</strain>
    </source>
</reference>